<proteinExistence type="predicted"/>
<dbReference type="RefSeq" id="WP_406768119.1">
    <property type="nucleotide sequence ID" value="NZ_JBJHZZ010000001.1"/>
</dbReference>
<dbReference type="PIRSF" id="PIRSF029172">
    <property type="entry name" value="UCP029172_ABC_sbc_YnjB"/>
    <property type="match status" value="1"/>
</dbReference>
<evidence type="ECO:0000313" key="1">
    <source>
        <dbReference type="EMBL" id="MFL0245666.1"/>
    </source>
</evidence>
<gene>
    <name evidence="1" type="ORF">ACJDUG_01585</name>
</gene>
<dbReference type="PANTHER" id="PTHR42779">
    <property type="entry name" value="PROTEIN YNJB"/>
    <property type="match status" value="1"/>
</dbReference>
<dbReference type="NCBIfam" id="NF008633">
    <property type="entry name" value="PRK11622.1"/>
    <property type="match status" value="1"/>
</dbReference>
<name>A0ABW8SZ06_9CLOT</name>
<keyword evidence="2" id="KW-1185">Reference proteome</keyword>
<sequence>MKKNILIVVLSILILPLFLSGCSPKENSELKTVTIYMWGGSDSINEYMDKWVAPKLKEEQGILLKRVPINTPKDVINKLITEKQSGKTQGDTDIIWMNGENFKLAKESKVLSEPFTDKLPNFQKYIDSNSNDVNYDFGEATEGMEAPFGKVQFVYIYNSEKVKNPPKSFEDLKEWVKKNPGKFTYPAASDFTGSAFIRQGFYETCGGYEKYLKPIAEKNLSEDSKPLWNYLNEIKPYLWEQGKTYPESLSKLDQLYSSGEVWMTMGYDEARAASEIKKGIFPSSTKTMVFSSGTLANTHFLTIPFNSPNKAGAEVVINFLLSPEAQIAKFDPKNWGDGLALDFSKLSEEDKNKVKAINRGEATLPEAELESHRVPEIKAGYVEFLQKGWIENVSKN</sequence>
<reference evidence="1 2" key="1">
    <citation type="submission" date="2024-11" db="EMBL/GenBank/DDBJ databases">
        <authorList>
            <person name="Heng Y.C."/>
            <person name="Lim A.C.H."/>
            <person name="Lee J.K.Y."/>
            <person name="Kittelmann S."/>
        </authorList>
    </citation>
    <scope>NUCLEOTIDE SEQUENCE [LARGE SCALE GENOMIC DNA]</scope>
    <source>
        <strain evidence="1 2">WILCCON 0185</strain>
    </source>
</reference>
<dbReference type="SUPFAM" id="SSF53850">
    <property type="entry name" value="Periplasmic binding protein-like II"/>
    <property type="match status" value="1"/>
</dbReference>
<protein>
    <submittedName>
        <fullName evidence="1">ABC transporter substrate-binding protein</fullName>
    </submittedName>
</protein>
<evidence type="ECO:0000313" key="2">
    <source>
        <dbReference type="Proteomes" id="UP001623591"/>
    </source>
</evidence>
<dbReference type="PROSITE" id="PS51257">
    <property type="entry name" value="PROKAR_LIPOPROTEIN"/>
    <property type="match status" value="1"/>
</dbReference>
<dbReference type="Proteomes" id="UP001623591">
    <property type="component" value="Unassembled WGS sequence"/>
</dbReference>
<dbReference type="InterPro" id="IPR027020">
    <property type="entry name" value="YnjB"/>
</dbReference>
<dbReference type="Pfam" id="PF13416">
    <property type="entry name" value="SBP_bac_8"/>
    <property type="match status" value="1"/>
</dbReference>
<dbReference type="EMBL" id="JBJHZZ010000001">
    <property type="protein sequence ID" value="MFL0245666.1"/>
    <property type="molecule type" value="Genomic_DNA"/>
</dbReference>
<comment type="caution">
    <text evidence="1">The sequence shown here is derived from an EMBL/GenBank/DDBJ whole genome shotgun (WGS) entry which is preliminary data.</text>
</comment>
<dbReference type="Gene3D" id="3.40.190.10">
    <property type="entry name" value="Periplasmic binding protein-like II"/>
    <property type="match status" value="2"/>
</dbReference>
<accession>A0ABW8SZ06</accession>
<dbReference type="InterPro" id="IPR006059">
    <property type="entry name" value="SBP"/>
</dbReference>
<dbReference type="PANTHER" id="PTHR42779:SF1">
    <property type="entry name" value="PROTEIN YNJB"/>
    <property type="match status" value="1"/>
</dbReference>
<organism evidence="1 2">
    <name type="scientific">Candidatus Clostridium stratigraminis</name>
    <dbReference type="NCBI Taxonomy" id="3381661"/>
    <lineage>
        <taxon>Bacteria</taxon>
        <taxon>Bacillati</taxon>
        <taxon>Bacillota</taxon>
        <taxon>Clostridia</taxon>
        <taxon>Eubacteriales</taxon>
        <taxon>Clostridiaceae</taxon>
        <taxon>Clostridium</taxon>
    </lineage>
</organism>